<feature type="binding site" evidence="6">
    <location>
        <begin position="277"/>
        <end position="281"/>
    </location>
    <ligand>
        <name>ATP</name>
        <dbReference type="ChEBI" id="CHEBI:30616"/>
    </ligand>
</feature>
<dbReference type="EC" id="3.6.1.42" evidence="4"/>
<feature type="compositionally biased region" description="Basic and acidic residues" evidence="8">
    <location>
        <begin position="1"/>
        <end position="10"/>
    </location>
</feature>
<name>A0A2H9THZ3_9FUNG</name>
<evidence type="ECO:0000256" key="3">
    <source>
        <dbReference type="ARBA" id="ARBA00037742"/>
    </source>
</evidence>
<dbReference type="GO" id="GO:0005794">
    <property type="term" value="C:Golgi apparatus"/>
    <property type="evidence" value="ECO:0007669"/>
    <property type="project" value="TreeGrafter"/>
</dbReference>
<comment type="function">
    <text evidence="3">After transfer of sugars to endogenous macromolecular acceptors, the enzyme converts nucleoside diphosphates to nucleoside monophosphates which in turn exit the Golgi lumen in a coupled antiporter reaction, allowing entry of additional nucleotide sugar from the cytosol.</text>
</comment>
<dbReference type="Gene3D" id="3.30.420.150">
    <property type="entry name" value="Exopolyphosphatase. Domain 2"/>
    <property type="match status" value="1"/>
</dbReference>
<evidence type="ECO:0000256" key="8">
    <source>
        <dbReference type="SAM" id="MobiDB-lite"/>
    </source>
</evidence>
<evidence type="ECO:0000256" key="1">
    <source>
        <dbReference type="ARBA" id="ARBA00009283"/>
    </source>
</evidence>
<keyword evidence="6" id="KW-0067">ATP-binding</keyword>
<dbReference type="Proteomes" id="UP000240830">
    <property type="component" value="Unassembled WGS sequence"/>
</dbReference>
<organism evidence="10 11">
    <name type="scientific">Paramicrosporidium saccamoebae</name>
    <dbReference type="NCBI Taxonomy" id="1246581"/>
    <lineage>
        <taxon>Eukaryota</taxon>
        <taxon>Fungi</taxon>
        <taxon>Fungi incertae sedis</taxon>
        <taxon>Cryptomycota</taxon>
        <taxon>Cryptomycota incertae sedis</taxon>
        <taxon>Paramicrosporidium</taxon>
    </lineage>
</organism>
<feature type="transmembrane region" description="Helical" evidence="9">
    <location>
        <begin position="50"/>
        <end position="68"/>
    </location>
</feature>
<dbReference type="PANTHER" id="PTHR11782">
    <property type="entry name" value="ADENOSINE/GUANOSINE DIPHOSPHATASE"/>
    <property type="match status" value="1"/>
</dbReference>
<sequence length="429" mass="47757">MGSMSDERESSAASAPVLPEHVHLSPTTHETRMGYLSPNSLEMRNSRTAVYRRVSLLLLMAAVHYFLVSDWRRRPGWQPDGAPIRGSAGIRKVGEVCHVDATGKEERIRNRHAIIFDAGSTGSRVHVYEFQFCGSKLNVLVDEVFEEVKPGLSHYHADPLQAAKSLKPLLDSAVARVPPDTRKCTPLVVKATAGLRLLPEYSVTGILQNVREFIKTHPFLLGDGKLSHSEAVAVMDGSEEGVFAWVTVNFLQDKLRPGFTSMPFLPDETSVVMDLGGGSTQIVFAIARDGYADIDPLKHPQYYYRLALHGNQVDLYQQSYLGYGLMEARKNIKLAHIQKMLADSSDGRALRFPCYTKGHKEDVDKSGKMFALTGDSSGWDACLNVVRPVFRKEDPCLVHPCSFNGIHQPAIRTKNLIAFSYFFDRLIPL</sequence>
<dbReference type="PANTHER" id="PTHR11782:SF83">
    <property type="entry name" value="GUANOSINE-DIPHOSPHATASE"/>
    <property type="match status" value="1"/>
</dbReference>
<dbReference type="GO" id="GO:0016020">
    <property type="term" value="C:membrane"/>
    <property type="evidence" value="ECO:0007669"/>
    <property type="project" value="TreeGrafter"/>
</dbReference>
<comment type="caution">
    <text evidence="10">The sequence shown here is derived from an EMBL/GenBank/DDBJ whole genome shotgun (WGS) entry which is preliminary data.</text>
</comment>
<evidence type="ECO:0000256" key="2">
    <source>
        <dbReference type="ARBA" id="ARBA00022801"/>
    </source>
</evidence>
<dbReference type="GO" id="GO:0005524">
    <property type="term" value="F:ATP binding"/>
    <property type="evidence" value="ECO:0007669"/>
    <property type="project" value="UniProtKB-KW"/>
</dbReference>
<evidence type="ECO:0000256" key="7">
    <source>
        <dbReference type="RuleBase" id="RU003833"/>
    </source>
</evidence>
<dbReference type="EMBL" id="MTSL01000178">
    <property type="protein sequence ID" value="PJF17355.1"/>
    <property type="molecule type" value="Genomic_DNA"/>
</dbReference>
<dbReference type="GO" id="GO:0004382">
    <property type="term" value="F:GDP phosphatase activity"/>
    <property type="evidence" value="ECO:0007669"/>
    <property type="project" value="UniProtKB-EC"/>
</dbReference>
<dbReference type="GO" id="GO:0009134">
    <property type="term" value="P:nucleoside diphosphate catabolic process"/>
    <property type="evidence" value="ECO:0007669"/>
    <property type="project" value="TreeGrafter"/>
</dbReference>
<reference evidence="10 11" key="1">
    <citation type="submission" date="2016-10" db="EMBL/GenBank/DDBJ databases">
        <title>The genome of Paramicrosporidium saccamoebae is the missing link in understanding Cryptomycota and Microsporidia evolution.</title>
        <authorList>
            <person name="Quandt C.A."/>
            <person name="Beaudet D."/>
            <person name="Corsaro D."/>
            <person name="Michel R."/>
            <person name="Corradi N."/>
            <person name="James T."/>
        </authorList>
    </citation>
    <scope>NUCLEOTIDE SEQUENCE [LARGE SCALE GENOMIC DNA]</scope>
    <source>
        <strain evidence="10 11">KSL3</strain>
    </source>
</reference>
<feature type="region of interest" description="Disordered" evidence="8">
    <location>
        <begin position="1"/>
        <end position="31"/>
    </location>
</feature>
<evidence type="ECO:0000313" key="11">
    <source>
        <dbReference type="Proteomes" id="UP000240830"/>
    </source>
</evidence>
<feature type="non-terminal residue" evidence="10">
    <location>
        <position position="429"/>
    </location>
</feature>
<comment type="similarity">
    <text evidence="1 7">Belongs to the GDA1/CD39 NTPase family.</text>
</comment>
<dbReference type="InterPro" id="IPR000407">
    <property type="entry name" value="GDA1_CD39_NTPase"/>
</dbReference>
<keyword evidence="2 7" id="KW-0378">Hydrolase</keyword>
<dbReference type="OrthoDB" id="6372431at2759"/>
<feature type="active site" description="Proton acceptor" evidence="5">
    <location>
        <position position="240"/>
    </location>
</feature>
<dbReference type="STRING" id="1246581.A0A2H9THZ3"/>
<evidence type="ECO:0000313" key="10">
    <source>
        <dbReference type="EMBL" id="PJF17355.1"/>
    </source>
</evidence>
<keyword evidence="9" id="KW-1133">Transmembrane helix</keyword>
<keyword evidence="9" id="KW-0472">Membrane</keyword>
<proteinExistence type="inferred from homology"/>
<evidence type="ECO:0000256" key="4">
    <source>
        <dbReference type="ARBA" id="ARBA00038903"/>
    </source>
</evidence>
<evidence type="ECO:0000256" key="5">
    <source>
        <dbReference type="PIRSR" id="PIRSR600407-1"/>
    </source>
</evidence>
<dbReference type="GO" id="GO:0006487">
    <property type="term" value="P:protein N-linked glycosylation"/>
    <property type="evidence" value="ECO:0007669"/>
    <property type="project" value="TreeGrafter"/>
</dbReference>
<dbReference type="PROSITE" id="PS01238">
    <property type="entry name" value="GDA1_CD39_NTPASE"/>
    <property type="match status" value="1"/>
</dbReference>
<protein>
    <recommendedName>
        <fullName evidence="4">guanosine-diphosphatase</fullName>
        <ecNumber evidence="4">3.6.1.42</ecNumber>
    </recommendedName>
</protein>
<evidence type="ECO:0000256" key="6">
    <source>
        <dbReference type="PIRSR" id="PIRSR600407-2"/>
    </source>
</evidence>
<dbReference type="GO" id="GO:0045134">
    <property type="term" value="F:UDP phosphatase activity"/>
    <property type="evidence" value="ECO:0007669"/>
    <property type="project" value="TreeGrafter"/>
</dbReference>
<keyword evidence="6" id="KW-0547">Nucleotide-binding</keyword>
<dbReference type="Pfam" id="PF01150">
    <property type="entry name" value="GDA1_CD39"/>
    <property type="match status" value="1"/>
</dbReference>
<dbReference type="AlphaFoldDB" id="A0A2H9THZ3"/>
<keyword evidence="9" id="KW-0812">Transmembrane</keyword>
<gene>
    <name evidence="10" type="ORF">PSACC_02792</name>
</gene>
<dbReference type="GO" id="GO:0017111">
    <property type="term" value="F:ribonucleoside triphosphate phosphatase activity"/>
    <property type="evidence" value="ECO:0007669"/>
    <property type="project" value="TreeGrafter"/>
</dbReference>
<evidence type="ECO:0000256" key="9">
    <source>
        <dbReference type="SAM" id="Phobius"/>
    </source>
</evidence>
<accession>A0A2H9THZ3</accession>
<keyword evidence="11" id="KW-1185">Reference proteome</keyword>
<dbReference type="Gene3D" id="3.30.420.40">
    <property type="match status" value="1"/>
</dbReference>